<dbReference type="Pfam" id="PF13186">
    <property type="entry name" value="SPASM"/>
    <property type="match status" value="1"/>
</dbReference>
<evidence type="ECO:0000256" key="4">
    <source>
        <dbReference type="ARBA" id="ARBA00023004"/>
    </source>
</evidence>
<dbReference type="InterPro" id="IPR058240">
    <property type="entry name" value="rSAM_sf"/>
</dbReference>
<dbReference type="Pfam" id="PF04055">
    <property type="entry name" value="Radical_SAM"/>
    <property type="match status" value="1"/>
</dbReference>
<dbReference type="GO" id="GO:0051536">
    <property type="term" value="F:iron-sulfur cluster binding"/>
    <property type="evidence" value="ECO:0007669"/>
    <property type="project" value="UniProtKB-KW"/>
</dbReference>
<feature type="domain" description="Radical SAM core" evidence="7">
    <location>
        <begin position="76"/>
        <end position="210"/>
    </location>
</feature>
<dbReference type="SFLD" id="SFLDS00029">
    <property type="entry name" value="Radical_SAM"/>
    <property type="match status" value="1"/>
</dbReference>
<sequence>MIFLQIRGLSRGACRLELCWYAVGLGLRQRRPGAGVAPLQESANQEGAKPMTSPLPRQTIPAGGRRALSTLHFDIVGGCQLRCVGCPNSGLDPRPEFIAPDLFARCLSNIDVPKITLIRLFNYGEPLLHPELEELGRILLASPIERHWVEISTNAQSDARDRLEALVAMGALNLLTVSCDGDGTPDSYEALRPPAKWSKLMSFLAFARDLATTYPGLRLQARCVIETPEDKLRWREVLTPFGIHPEFRGWIQLPDSLRDRARDQVTMGSGGCAIAADPGNLYVDHRGNIVPCCFHPGAAQLGNLGQSRYSALWAGEGRAEFLQALVTRRATMPVCNRCEMGAELTLGPATAAVARFRQGGR</sequence>
<dbReference type="Proteomes" id="UP000183812">
    <property type="component" value="Unassembled WGS sequence"/>
</dbReference>
<proteinExistence type="predicted"/>
<dbReference type="SUPFAM" id="SSF102114">
    <property type="entry name" value="Radical SAM enzymes"/>
    <property type="match status" value="1"/>
</dbReference>
<comment type="cofactor">
    <cofactor evidence="1">
        <name>[4Fe-4S] cluster</name>
        <dbReference type="ChEBI" id="CHEBI:49883"/>
    </cofactor>
</comment>
<evidence type="ECO:0000313" key="10">
    <source>
        <dbReference type="Proteomes" id="UP000183812"/>
    </source>
</evidence>
<dbReference type="Gene3D" id="3.20.20.70">
    <property type="entry name" value="Aldolase class I"/>
    <property type="match status" value="1"/>
</dbReference>
<keyword evidence="5" id="KW-0411">Iron-sulfur</keyword>
<evidence type="ECO:0000259" key="7">
    <source>
        <dbReference type="Pfam" id="PF04055"/>
    </source>
</evidence>
<reference evidence="9 10" key="1">
    <citation type="submission" date="2016-10" db="EMBL/GenBank/DDBJ databases">
        <authorList>
            <person name="de Groot N.N."/>
        </authorList>
    </citation>
    <scope>NUCLEOTIDE SEQUENCE [LARGE SCALE GENOMIC DNA]</scope>
    <source>
        <strain evidence="10">DSM 938 / 37b4</strain>
    </source>
</reference>
<keyword evidence="3" id="KW-0479">Metal-binding</keyword>
<gene>
    <name evidence="9" type="ORF">SAMN04244550_00259</name>
</gene>
<feature type="domain" description="4Fe4S-binding SPASM" evidence="8">
    <location>
        <begin position="280"/>
        <end position="339"/>
    </location>
</feature>
<dbReference type="GO" id="GO:0003824">
    <property type="term" value="F:catalytic activity"/>
    <property type="evidence" value="ECO:0007669"/>
    <property type="project" value="InterPro"/>
</dbReference>
<evidence type="ECO:0000313" key="9">
    <source>
        <dbReference type="EMBL" id="SDE38168.1"/>
    </source>
</evidence>
<feature type="region of interest" description="Disordered" evidence="6">
    <location>
        <begin position="36"/>
        <end position="59"/>
    </location>
</feature>
<evidence type="ECO:0000256" key="1">
    <source>
        <dbReference type="ARBA" id="ARBA00001966"/>
    </source>
</evidence>
<evidence type="ECO:0000259" key="8">
    <source>
        <dbReference type="Pfam" id="PF13186"/>
    </source>
</evidence>
<protein>
    <submittedName>
        <fullName evidence="9">Radical SAM additional 4Fe4S-binding SPASM domain-containing protein</fullName>
    </submittedName>
</protein>
<dbReference type="EMBL" id="FNAY01000001">
    <property type="protein sequence ID" value="SDE38168.1"/>
    <property type="molecule type" value="Genomic_DNA"/>
</dbReference>
<evidence type="ECO:0000256" key="2">
    <source>
        <dbReference type="ARBA" id="ARBA00022691"/>
    </source>
</evidence>
<dbReference type="InterPro" id="IPR050377">
    <property type="entry name" value="Radical_SAM_PqqE_MftC-like"/>
</dbReference>
<evidence type="ECO:0000256" key="6">
    <source>
        <dbReference type="SAM" id="MobiDB-lite"/>
    </source>
</evidence>
<dbReference type="InterPro" id="IPR013785">
    <property type="entry name" value="Aldolase_TIM"/>
</dbReference>
<dbReference type="OrthoDB" id="7690664at2"/>
<accession>A0A1G7CFQ2</accession>
<evidence type="ECO:0000256" key="3">
    <source>
        <dbReference type="ARBA" id="ARBA00022723"/>
    </source>
</evidence>
<dbReference type="AlphaFoldDB" id="A0A1G7CFQ2"/>
<dbReference type="PANTHER" id="PTHR11228:SF7">
    <property type="entry name" value="PQQA PEPTIDE CYCLASE"/>
    <property type="match status" value="1"/>
</dbReference>
<name>A0A1G7CFQ2_RHOCA</name>
<organism evidence="9 10">
    <name type="scientific">Rhodobacter capsulatus</name>
    <name type="common">Rhodopseudomonas capsulata</name>
    <dbReference type="NCBI Taxonomy" id="1061"/>
    <lineage>
        <taxon>Bacteria</taxon>
        <taxon>Pseudomonadati</taxon>
        <taxon>Pseudomonadota</taxon>
        <taxon>Alphaproteobacteria</taxon>
        <taxon>Rhodobacterales</taxon>
        <taxon>Rhodobacter group</taxon>
        <taxon>Rhodobacter</taxon>
    </lineage>
</organism>
<dbReference type="InterPro" id="IPR007197">
    <property type="entry name" value="rSAM"/>
</dbReference>
<dbReference type="GO" id="GO:0046872">
    <property type="term" value="F:metal ion binding"/>
    <property type="evidence" value="ECO:0007669"/>
    <property type="project" value="UniProtKB-KW"/>
</dbReference>
<evidence type="ECO:0000256" key="5">
    <source>
        <dbReference type="ARBA" id="ARBA00023014"/>
    </source>
</evidence>
<keyword evidence="2" id="KW-0949">S-adenosyl-L-methionine</keyword>
<dbReference type="CDD" id="cd01335">
    <property type="entry name" value="Radical_SAM"/>
    <property type="match status" value="1"/>
</dbReference>
<keyword evidence="4" id="KW-0408">Iron</keyword>
<dbReference type="PANTHER" id="PTHR11228">
    <property type="entry name" value="RADICAL SAM DOMAIN PROTEIN"/>
    <property type="match status" value="1"/>
</dbReference>
<dbReference type="InterPro" id="IPR023885">
    <property type="entry name" value="4Fe4S-binding_SPASM_dom"/>
</dbReference>